<comment type="subcellular location">
    <subcellularLocation>
        <location evidence="1">Membrane</location>
        <topology evidence="1">Single-pass type I membrane protein</topology>
    </subcellularLocation>
</comment>
<evidence type="ECO:0000259" key="11">
    <source>
        <dbReference type="PROSITE" id="PS50835"/>
    </source>
</evidence>
<keyword evidence="5" id="KW-0393">Immunoglobulin domain</keyword>
<evidence type="ECO:0000256" key="4">
    <source>
        <dbReference type="ARBA" id="ARBA00023180"/>
    </source>
</evidence>
<dbReference type="InterPro" id="IPR036179">
    <property type="entry name" value="Ig-like_dom_sf"/>
</dbReference>
<protein>
    <submittedName>
        <fullName evidence="12">Uncharacterized protein</fullName>
    </submittedName>
</protein>
<dbReference type="PROSITE" id="PS50026">
    <property type="entry name" value="EGF_3"/>
    <property type="match status" value="1"/>
</dbReference>
<dbReference type="Proteomes" id="UP000005408">
    <property type="component" value="Unassembled WGS sequence"/>
</dbReference>
<dbReference type="PROSITE" id="PS00022">
    <property type="entry name" value="EGF_1"/>
    <property type="match status" value="1"/>
</dbReference>
<dbReference type="FunFam" id="2.60.40.10:FF:000032">
    <property type="entry name" value="palladin isoform X1"/>
    <property type="match status" value="1"/>
</dbReference>
<dbReference type="Gene3D" id="2.10.25.10">
    <property type="entry name" value="Laminin"/>
    <property type="match status" value="1"/>
</dbReference>
<feature type="region of interest" description="Disordered" evidence="7">
    <location>
        <begin position="405"/>
        <end position="528"/>
    </location>
</feature>
<dbReference type="SUPFAM" id="SSF48726">
    <property type="entry name" value="Immunoglobulin"/>
    <property type="match status" value="1"/>
</dbReference>
<dbReference type="Pfam" id="PF25518">
    <property type="entry name" value="NRG2_N"/>
    <property type="match status" value="1"/>
</dbReference>
<evidence type="ECO:0000256" key="9">
    <source>
        <dbReference type="SAM" id="SignalP"/>
    </source>
</evidence>
<feature type="chain" id="PRO_5036489119" evidence="9">
    <location>
        <begin position="23"/>
        <end position="680"/>
    </location>
</feature>
<dbReference type="SUPFAM" id="SSF57196">
    <property type="entry name" value="EGF/Laminin"/>
    <property type="match status" value="1"/>
</dbReference>
<reference evidence="12" key="1">
    <citation type="submission" date="2022-08" db="UniProtKB">
        <authorList>
            <consortium name="EnsemblMetazoa"/>
        </authorList>
    </citation>
    <scope>IDENTIFICATION</scope>
    <source>
        <strain evidence="12">05x7-T-G4-1.051#20</strain>
    </source>
</reference>
<dbReference type="InterPro" id="IPR013098">
    <property type="entry name" value="Ig_I-set"/>
</dbReference>
<dbReference type="GO" id="GO:0098609">
    <property type="term" value="P:cell-cell adhesion"/>
    <property type="evidence" value="ECO:0007669"/>
    <property type="project" value="TreeGrafter"/>
</dbReference>
<dbReference type="GO" id="GO:0050839">
    <property type="term" value="F:cell adhesion molecule binding"/>
    <property type="evidence" value="ECO:0007669"/>
    <property type="project" value="TreeGrafter"/>
</dbReference>
<feature type="signal peptide" evidence="9">
    <location>
        <begin position="1"/>
        <end position="22"/>
    </location>
</feature>
<keyword evidence="6" id="KW-0245">EGF-like domain</keyword>
<evidence type="ECO:0000256" key="2">
    <source>
        <dbReference type="ARBA" id="ARBA00023136"/>
    </source>
</evidence>
<feature type="domain" description="Ig-like" evidence="11">
    <location>
        <begin position="153"/>
        <end position="242"/>
    </location>
</feature>
<dbReference type="SMART" id="SM00408">
    <property type="entry name" value="IGc2"/>
    <property type="match status" value="1"/>
</dbReference>
<feature type="domain" description="EGF-like" evidence="10">
    <location>
        <begin position="260"/>
        <end position="301"/>
    </location>
</feature>
<feature type="transmembrane region" description="Helical" evidence="8">
    <location>
        <begin position="371"/>
        <end position="394"/>
    </location>
</feature>
<evidence type="ECO:0000256" key="1">
    <source>
        <dbReference type="ARBA" id="ARBA00004479"/>
    </source>
</evidence>
<dbReference type="PANTHER" id="PTHR11640:SF164">
    <property type="entry name" value="MAM DOMAIN-CONTAINING GLYCOSYLPHOSPHATIDYLINOSITOL ANCHOR PROTEIN 1"/>
    <property type="match status" value="1"/>
</dbReference>
<dbReference type="GO" id="GO:0005911">
    <property type="term" value="C:cell-cell junction"/>
    <property type="evidence" value="ECO:0007669"/>
    <property type="project" value="TreeGrafter"/>
</dbReference>
<sequence>MKLYKIRFIVLGLLLRVFFVWCQTCGTKFTDPASSAYLAEAVVEGKVTKTMPPNDEGRYNVTLAIRRVRKGAHLLPGGKKTKILTIGEFGEKDIDSECVTSITKSNQKYFFFLKKVTVENSTFYRISAFPVSVSKQSGRLIRKAACKTCGKKPELKKIKAKNVSVGKKLQLRCRVRSARPDPSITWTKDGVPISGKTKGVQIRKKKKYSQLRINKASSEDAGVYTCIATNVVGTTEKSVKIKVINKPQSTGRPRTTPAPRHIPCKREDQGYCLNGGVCRIIKDLDIKSCACRRNFTGTRCAIPNPNIREFSDGMVSDVFPPFIQAPCIDYQHRMSCPETLTGLRCQFPNPFAKKISTAPGKTPDPERDRTLTIIGIVIGILIFVCFCIASYFLAKNRRMAYLKKRDAKKKQLNGTTTTSVYNTVDPQQNGRKLQRQNTVNMETQTDDGCLYPPYPNANPGWPNSYLNPPDKDFLRNPPSNRNSRTRLSGVSTERERPTSQPDTSLSSPKPLYNRSPSDPTKPFNAADNRVCDIPRLRVSDDSVGSDGEEFADDSTSLRISEDDERTPFVRKTFSESGRFEPGGNSINNDDETVSQSSCADDEELRRIYCADDNGRYGRRCSETLSWNERGSPEQPVQQNCFNIEDPNYLYSNNCTLPVTYDNIYNLNDSQFLDDKPPTPV</sequence>
<name>A0A8W8HXW9_MAGGI</name>
<dbReference type="InterPro" id="IPR008993">
    <property type="entry name" value="TIMP-like_OB-fold"/>
</dbReference>
<evidence type="ECO:0000256" key="5">
    <source>
        <dbReference type="ARBA" id="ARBA00023319"/>
    </source>
</evidence>
<proteinExistence type="predicted"/>
<dbReference type="PROSITE" id="PS50835">
    <property type="entry name" value="IG_LIKE"/>
    <property type="match status" value="1"/>
</dbReference>
<evidence type="ECO:0000256" key="7">
    <source>
        <dbReference type="SAM" id="MobiDB-lite"/>
    </source>
</evidence>
<evidence type="ECO:0000256" key="3">
    <source>
        <dbReference type="ARBA" id="ARBA00023157"/>
    </source>
</evidence>
<dbReference type="InterPro" id="IPR003599">
    <property type="entry name" value="Ig_sub"/>
</dbReference>
<comment type="caution">
    <text evidence="6">Lacks conserved residue(s) required for the propagation of feature annotation.</text>
</comment>
<feature type="compositionally biased region" description="Polar residues" evidence="7">
    <location>
        <begin position="498"/>
        <end position="507"/>
    </location>
</feature>
<evidence type="ECO:0000259" key="10">
    <source>
        <dbReference type="PROSITE" id="PS50026"/>
    </source>
</evidence>
<feature type="region of interest" description="Disordered" evidence="7">
    <location>
        <begin position="574"/>
        <end position="594"/>
    </location>
</feature>
<dbReference type="InterPro" id="IPR000742">
    <property type="entry name" value="EGF"/>
</dbReference>
<dbReference type="GO" id="GO:0005886">
    <property type="term" value="C:plasma membrane"/>
    <property type="evidence" value="ECO:0007669"/>
    <property type="project" value="TreeGrafter"/>
</dbReference>
<keyword evidence="8" id="KW-1133">Transmembrane helix</keyword>
<keyword evidence="4" id="KW-0325">Glycoprotein</keyword>
<evidence type="ECO:0000256" key="8">
    <source>
        <dbReference type="SAM" id="Phobius"/>
    </source>
</evidence>
<dbReference type="InterPro" id="IPR007110">
    <property type="entry name" value="Ig-like_dom"/>
</dbReference>
<dbReference type="InterPro" id="IPR057909">
    <property type="entry name" value="NRG2_N"/>
</dbReference>
<feature type="compositionally biased region" description="Polar residues" evidence="7">
    <location>
        <begin position="412"/>
        <end position="443"/>
    </location>
</feature>
<dbReference type="AlphaFoldDB" id="A0A8W8HXW9"/>
<accession>A0A8W8HXW9</accession>
<dbReference type="InterPro" id="IPR003598">
    <property type="entry name" value="Ig_sub2"/>
</dbReference>
<keyword evidence="3 6" id="KW-1015">Disulfide bond</keyword>
<organism evidence="12 13">
    <name type="scientific">Magallana gigas</name>
    <name type="common">Pacific oyster</name>
    <name type="synonym">Crassostrea gigas</name>
    <dbReference type="NCBI Taxonomy" id="29159"/>
    <lineage>
        <taxon>Eukaryota</taxon>
        <taxon>Metazoa</taxon>
        <taxon>Spiralia</taxon>
        <taxon>Lophotrochozoa</taxon>
        <taxon>Mollusca</taxon>
        <taxon>Bivalvia</taxon>
        <taxon>Autobranchia</taxon>
        <taxon>Pteriomorphia</taxon>
        <taxon>Ostreida</taxon>
        <taxon>Ostreoidea</taxon>
        <taxon>Ostreidae</taxon>
        <taxon>Magallana</taxon>
    </lineage>
</organism>
<dbReference type="SMART" id="SM00409">
    <property type="entry name" value="IG"/>
    <property type="match status" value="1"/>
</dbReference>
<keyword evidence="9" id="KW-0732">Signal</keyword>
<feature type="disulfide bond" evidence="6">
    <location>
        <begin position="272"/>
        <end position="289"/>
    </location>
</feature>
<evidence type="ECO:0000256" key="6">
    <source>
        <dbReference type="PROSITE-ProRule" id="PRU00076"/>
    </source>
</evidence>
<keyword evidence="8" id="KW-0812">Transmembrane</keyword>
<keyword evidence="13" id="KW-1185">Reference proteome</keyword>
<dbReference type="Gene3D" id="2.60.40.10">
    <property type="entry name" value="Immunoglobulins"/>
    <property type="match status" value="1"/>
</dbReference>
<dbReference type="InterPro" id="IPR051275">
    <property type="entry name" value="Cell_adhesion_signaling"/>
</dbReference>
<keyword evidence="2 8" id="KW-0472">Membrane</keyword>
<dbReference type="PANTHER" id="PTHR11640">
    <property type="entry name" value="NEPHRIN"/>
    <property type="match status" value="1"/>
</dbReference>
<feature type="disulfide bond" evidence="6">
    <location>
        <begin position="291"/>
        <end position="300"/>
    </location>
</feature>
<dbReference type="Gene3D" id="2.40.50.120">
    <property type="match status" value="1"/>
</dbReference>
<dbReference type="Pfam" id="PF07679">
    <property type="entry name" value="I-set"/>
    <property type="match status" value="1"/>
</dbReference>
<dbReference type="EnsemblMetazoa" id="G1158.2">
    <property type="protein sequence ID" value="G1158.2:cds"/>
    <property type="gene ID" value="G1158"/>
</dbReference>
<evidence type="ECO:0000313" key="12">
    <source>
        <dbReference type="EnsemblMetazoa" id="G1158.2:cds"/>
    </source>
</evidence>
<dbReference type="InterPro" id="IPR013783">
    <property type="entry name" value="Ig-like_fold"/>
</dbReference>
<evidence type="ECO:0000313" key="13">
    <source>
        <dbReference type="Proteomes" id="UP000005408"/>
    </source>
</evidence>